<dbReference type="GO" id="GO:0043531">
    <property type="term" value="F:ADP binding"/>
    <property type="evidence" value="ECO:0007669"/>
    <property type="project" value="InterPro"/>
</dbReference>
<dbReference type="SUPFAM" id="SSF52540">
    <property type="entry name" value="P-loop containing nucleoside triphosphate hydrolases"/>
    <property type="match status" value="1"/>
</dbReference>
<comment type="similarity">
    <text evidence="2">Belongs to the kinesin light chain family.</text>
</comment>
<sequence>MAASAARPLNIFISYAERDKELLRDLENHLATLKRQGLITNWQQHDIHAGEEREKAVMQHLEAADIIFLLISADFLASDHCSSVEMARAIERHKKREARVVPIILRPCDWQGSPFEKIKCLPSNGLPITRWQDRDTAFFDVVTELRKIIEELNQRPLVTPDTQILILIPYERNFFFTGRDEVLDRLHTSFQTIRAQAISGLGGIGKTQIAIEYAYRYQDEYQTILWAQADSRETLLASIDEIAQQLKLPERQESNQPLLRQAFKRWLQEHAGWLLVLDNADDLALVRDILPTATRGHILLTTRTQILGTIARRVEIEQMAGNEGALFLLRRATLLDVNQSLDSIAPAQRQLALEIVKQTGGLPLALDQAGAYIEETRCTLREYLTLYQTRLSELLRRRGQNVLDHPAPVTTTWSLSIDKVQHKNPKALEILRLCAFLDPDAIPLAILSKGARHLGPDLEQLGQDTIALNDALAELLRYSLIQRNLNQTLTIHRLVQAVLLMAMETETQRTWAVRIVRAFNRLIPRIHYGNWPRCFALLPHAKRCIHLIDRWQMESTEAATLLNWTGRFLAEQATYAEAETYLQKALAMREKILGPRHRSTISSINNLARLYHKQAKYTQAEPLYQKALEISEQTRQRNMRNITTSLLNLARLYSDRGKYTQARPLYQRALSINERAFGTDHTGNAIILNHLSSLYRYHGEYALAIECARRALTIREHVLESDDLDIAQSLNYLARVYHNQKAYAQAEELYLRALNILETKLEPGNPLIAINLNYLAELYGDQAQYEQAERLATRALAIREAISPNHPDTTLCLSNLAGLYHQQDQDELAEPLFKRALSACEQVLGSKHPITARRLISLAQLYHDQQKYQQAEQLYRRALAVDEQCLGPDHPHVAMDLNYLALLYHAMGRYQETEHLFQRAFEICTHLNANHPFKLVIDESYHSLKTSPSPHHQVRRIGW</sequence>
<feature type="repeat" description="TPR" evidence="10">
    <location>
        <begin position="643"/>
        <end position="676"/>
    </location>
</feature>
<dbReference type="GO" id="GO:0007018">
    <property type="term" value="P:microtubule-based movement"/>
    <property type="evidence" value="ECO:0007669"/>
    <property type="project" value="TreeGrafter"/>
</dbReference>
<evidence type="ECO:0000256" key="4">
    <source>
        <dbReference type="ARBA" id="ARBA00022701"/>
    </source>
</evidence>
<evidence type="ECO:0000256" key="6">
    <source>
        <dbReference type="ARBA" id="ARBA00022803"/>
    </source>
</evidence>
<evidence type="ECO:0000256" key="7">
    <source>
        <dbReference type="ARBA" id="ARBA00023054"/>
    </source>
</evidence>
<dbReference type="RefSeq" id="WP_126602344.1">
    <property type="nucleotide sequence ID" value="NZ_BIFQ01000002.1"/>
</dbReference>
<protein>
    <submittedName>
        <fullName evidence="12">Tetratricopeptide repeat protein</fullName>
    </submittedName>
</protein>
<dbReference type="Pfam" id="PF25000">
    <property type="entry name" value="DUF7779"/>
    <property type="match status" value="1"/>
</dbReference>
<dbReference type="Pfam" id="PF13676">
    <property type="entry name" value="TIR_2"/>
    <property type="match status" value="1"/>
</dbReference>
<dbReference type="OrthoDB" id="136988at2"/>
<dbReference type="PRINTS" id="PR00381">
    <property type="entry name" value="KINESINLIGHT"/>
</dbReference>
<dbReference type="PANTHER" id="PTHR45783:SF3">
    <property type="entry name" value="KINESIN LIGHT CHAIN"/>
    <property type="match status" value="1"/>
</dbReference>
<evidence type="ECO:0000256" key="2">
    <source>
        <dbReference type="ARBA" id="ARBA00009622"/>
    </source>
</evidence>
<accession>A0A401ZS27</accession>
<keyword evidence="8" id="KW-0505">Motor protein</keyword>
<reference evidence="13" key="1">
    <citation type="submission" date="2018-12" db="EMBL/GenBank/DDBJ databases">
        <title>Tengunoibacter tsumagoiensis gen. nov., sp. nov., Dictyobacter kobayashii sp. nov., D. alpinus sp. nov., and D. joshuensis sp. nov. and description of Dictyobacteraceae fam. nov. within the order Ktedonobacterales isolated from Tengu-no-mugimeshi.</title>
        <authorList>
            <person name="Wang C.M."/>
            <person name="Zheng Y."/>
            <person name="Sakai Y."/>
            <person name="Toyoda A."/>
            <person name="Minakuchi Y."/>
            <person name="Abe K."/>
            <person name="Yokota A."/>
            <person name="Yabe S."/>
        </authorList>
    </citation>
    <scope>NUCLEOTIDE SEQUENCE [LARGE SCALE GENOMIC DNA]</scope>
    <source>
        <strain evidence="13">S-27</strain>
    </source>
</reference>
<feature type="repeat" description="TPR" evidence="10">
    <location>
        <begin position="601"/>
        <end position="634"/>
    </location>
</feature>
<comment type="subcellular location">
    <subcellularLocation>
        <location evidence="1">Cytoplasm</location>
        <location evidence="1">Cytoskeleton</location>
    </subcellularLocation>
</comment>
<dbReference type="PANTHER" id="PTHR45783">
    <property type="entry name" value="KINESIN LIGHT CHAIN"/>
    <property type="match status" value="1"/>
</dbReference>
<dbReference type="Pfam" id="PF13424">
    <property type="entry name" value="TPR_12"/>
    <property type="match status" value="4"/>
</dbReference>
<evidence type="ECO:0000256" key="1">
    <source>
        <dbReference type="ARBA" id="ARBA00004245"/>
    </source>
</evidence>
<dbReference type="InterPro" id="IPR019734">
    <property type="entry name" value="TPR_rpt"/>
</dbReference>
<keyword evidence="13" id="KW-1185">Reference proteome</keyword>
<dbReference type="PROSITE" id="PS50104">
    <property type="entry name" value="TIR"/>
    <property type="match status" value="1"/>
</dbReference>
<feature type="repeat" description="TPR" evidence="10">
    <location>
        <begin position="852"/>
        <end position="885"/>
    </location>
</feature>
<dbReference type="SMART" id="SM00028">
    <property type="entry name" value="TPR"/>
    <property type="match status" value="9"/>
</dbReference>
<dbReference type="Gene3D" id="3.40.50.300">
    <property type="entry name" value="P-loop containing nucleotide triphosphate hydrolases"/>
    <property type="match status" value="1"/>
</dbReference>
<evidence type="ECO:0000313" key="12">
    <source>
        <dbReference type="EMBL" id="GCE09687.1"/>
    </source>
</evidence>
<dbReference type="SUPFAM" id="SSF52200">
    <property type="entry name" value="Toll/Interleukin receptor TIR domain"/>
    <property type="match status" value="1"/>
</dbReference>
<keyword evidence="7" id="KW-0175">Coiled coil</keyword>
<dbReference type="AlphaFoldDB" id="A0A401ZS27"/>
<dbReference type="Gene3D" id="1.25.40.10">
    <property type="entry name" value="Tetratricopeptide repeat domain"/>
    <property type="match status" value="3"/>
</dbReference>
<dbReference type="PROSITE" id="PS50005">
    <property type="entry name" value="TPR"/>
    <property type="match status" value="4"/>
</dbReference>
<dbReference type="InterPro" id="IPR002151">
    <property type="entry name" value="Kinesin_light"/>
</dbReference>
<keyword evidence="9" id="KW-0206">Cytoskeleton</keyword>
<evidence type="ECO:0000256" key="8">
    <source>
        <dbReference type="ARBA" id="ARBA00023175"/>
    </source>
</evidence>
<dbReference type="Gene3D" id="3.40.50.10140">
    <property type="entry name" value="Toll/interleukin-1 receptor homology (TIR) domain"/>
    <property type="match status" value="1"/>
</dbReference>
<dbReference type="NCBIfam" id="NF040586">
    <property type="entry name" value="FxSxx_TPR"/>
    <property type="match status" value="1"/>
</dbReference>
<comment type="caution">
    <text evidence="12">The sequence shown here is derived from an EMBL/GenBank/DDBJ whole genome shotgun (WGS) entry which is preliminary data.</text>
</comment>
<dbReference type="GO" id="GO:0005874">
    <property type="term" value="C:microtubule"/>
    <property type="evidence" value="ECO:0007669"/>
    <property type="project" value="UniProtKB-KW"/>
</dbReference>
<dbReference type="GO" id="GO:0007165">
    <property type="term" value="P:signal transduction"/>
    <property type="evidence" value="ECO:0007669"/>
    <property type="project" value="InterPro"/>
</dbReference>
<dbReference type="Pfam" id="PF00931">
    <property type="entry name" value="NB-ARC"/>
    <property type="match status" value="1"/>
</dbReference>
<dbReference type="InterPro" id="IPR000157">
    <property type="entry name" value="TIR_dom"/>
</dbReference>
<dbReference type="GO" id="GO:0005737">
    <property type="term" value="C:cytoplasm"/>
    <property type="evidence" value="ECO:0007669"/>
    <property type="project" value="TreeGrafter"/>
</dbReference>
<evidence type="ECO:0000259" key="11">
    <source>
        <dbReference type="PROSITE" id="PS50104"/>
    </source>
</evidence>
<dbReference type="InterPro" id="IPR056681">
    <property type="entry name" value="DUF7779"/>
</dbReference>
<proteinExistence type="inferred from homology"/>
<keyword evidence="3" id="KW-0963">Cytoplasm</keyword>
<dbReference type="GO" id="GO:0019894">
    <property type="term" value="F:kinesin binding"/>
    <property type="evidence" value="ECO:0007669"/>
    <property type="project" value="TreeGrafter"/>
</dbReference>
<dbReference type="Proteomes" id="UP000287224">
    <property type="component" value="Unassembled WGS sequence"/>
</dbReference>
<name>A0A401ZS27_9CHLR</name>
<feature type="repeat" description="TPR" evidence="10">
    <location>
        <begin position="727"/>
        <end position="760"/>
    </location>
</feature>
<keyword evidence="4" id="KW-0493">Microtubule</keyword>
<evidence type="ECO:0000313" key="13">
    <source>
        <dbReference type="Proteomes" id="UP000287224"/>
    </source>
</evidence>
<dbReference type="SUPFAM" id="SSF48452">
    <property type="entry name" value="TPR-like"/>
    <property type="match status" value="2"/>
</dbReference>
<keyword evidence="5" id="KW-0677">Repeat</keyword>
<dbReference type="InterPro" id="IPR035897">
    <property type="entry name" value="Toll_tir_struct_dom_sf"/>
</dbReference>
<dbReference type="InterPro" id="IPR027417">
    <property type="entry name" value="P-loop_NTPase"/>
</dbReference>
<dbReference type="Pfam" id="PF13374">
    <property type="entry name" value="TPR_10"/>
    <property type="match status" value="1"/>
</dbReference>
<dbReference type="InterPro" id="IPR011990">
    <property type="entry name" value="TPR-like_helical_dom_sf"/>
</dbReference>
<dbReference type="EMBL" id="BIFQ01000002">
    <property type="protein sequence ID" value="GCE09687.1"/>
    <property type="molecule type" value="Genomic_DNA"/>
</dbReference>
<gene>
    <name evidence="12" type="ORF">KDAU_70160</name>
</gene>
<dbReference type="GO" id="GO:0005871">
    <property type="term" value="C:kinesin complex"/>
    <property type="evidence" value="ECO:0007669"/>
    <property type="project" value="InterPro"/>
</dbReference>
<evidence type="ECO:0000256" key="10">
    <source>
        <dbReference type="PROSITE-ProRule" id="PRU00339"/>
    </source>
</evidence>
<evidence type="ECO:0000256" key="5">
    <source>
        <dbReference type="ARBA" id="ARBA00022737"/>
    </source>
</evidence>
<evidence type="ECO:0000256" key="9">
    <source>
        <dbReference type="ARBA" id="ARBA00023212"/>
    </source>
</evidence>
<evidence type="ECO:0000256" key="3">
    <source>
        <dbReference type="ARBA" id="ARBA00022490"/>
    </source>
</evidence>
<keyword evidence="6 10" id="KW-0802">TPR repeat</keyword>
<dbReference type="SMART" id="SM00255">
    <property type="entry name" value="TIR"/>
    <property type="match status" value="1"/>
</dbReference>
<dbReference type="InterPro" id="IPR002182">
    <property type="entry name" value="NB-ARC"/>
</dbReference>
<organism evidence="12 13">
    <name type="scientific">Dictyobacter aurantiacus</name>
    <dbReference type="NCBI Taxonomy" id="1936993"/>
    <lineage>
        <taxon>Bacteria</taxon>
        <taxon>Bacillati</taxon>
        <taxon>Chloroflexota</taxon>
        <taxon>Ktedonobacteria</taxon>
        <taxon>Ktedonobacterales</taxon>
        <taxon>Dictyobacteraceae</taxon>
        <taxon>Dictyobacter</taxon>
    </lineage>
</organism>
<feature type="domain" description="TIR" evidence="11">
    <location>
        <begin position="7"/>
        <end position="149"/>
    </location>
</feature>